<gene>
    <name evidence="2" type="ORF">GXM_03893</name>
</gene>
<accession>A0A5P8W167</accession>
<dbReference type="AlphaFoldDB" id="A0A5P8W167"/>
<keyword evidence="3" id="KW-1185">Reference proteome</keyword>
<feature type="region of interest" description="Disordered" evidence="1">
    <location>
        <begin position="1"/>
        <end position="37"/>
    </location>
</feature>
<evidence type="ECO:0000313" key="3">
    <source>
        <dbReference type="Proteomes" id="UP000326678"/>
    </source>
</evidence>
<feature type="compositionally biased region" description="Polar residues" evidence="1">
    <location>
        <begin position="1"/>
        <end position="19"/>
    </location>
</feature>
<proteinExistence type="predicted"/>
<dbReference type="EMBL" id="CP045226">
    <property type="protein sequence ID" value="QFS46412.1"/>
    <property type="molecule type" value="Genomic_DNA"/>
</dbReference>
<organism evidence="2 3">
    <name type="scientific">Nostoc sphaeroides CCNUC1</name>
    <dbReference type="NCBI Taxonomy" id="2653204"/>
    <lineage>
        <taxon>Bacteria</taxon>
        <taxon>Bacillati</taxon>
        <taxon>Cyanobacteriota</taxon>
        <taxon>Cyanophyceae</taxon>
        <taxon>Nostocales</taxon>
        <taxon>Nostocaceae</taxon>
        <taxon>Nostoc</taxon>
    </lineage>
</organism>
<sequence length="37" mass="3860">MAATKNSSIQTGKNGSPTDKNNKQRTKKTGNVANPAT</sequence>
<dbReference type="Proteomes" id="UP000326678">
    <property type="component" value="Chromosome Gxm1"/>
</dbReference>
<reference evidence="2 3" key="1">
    <citation type="submission" date="2019-10" db="EMBL/GenBank/DDBJ databases">
        <title>Genomic and transcriptomic insights into the perfect genentic adaptation of a filamentous nitrogen-fixing cyanobacterium to rice fields.</title>
        <authorList>
            <person name="Chen Z."/>
        </authorList>
    </citation>
    <scope>NUCLEOTIDE SEQUENCE [LARGE SCALE GENOMIC DNA]</scope>
    <source>
        <strain evidence="2">CCNUC1</strain>
    </source>
</reference>
<dbReference type="KEGG" id="nsh:GXM_03893"/>
<evidence type="ECO:0000313" key="2">
    <source>
        <dbReference type="EMBL" id="QFS46412.1"/>
    </source>
</evidence>
<evidence type="ECO:0000256" key="1">
    <source>
        <dbReference type="SAM" id="MobiDB-lite"/>
    </source>
</evidence>
<protein>
    <submittedName>
        <fullName evidence="2">Uncharacterized protein</fullName>
    </submittedName>
</protein>
<name>A0A5P8W167_9NOSO</name>